<accession>A0ABQ9GNQ4</accession>
<evidence type="ECO:0000313" key="2">
    <source>
        <dbReference type="EMBL" id="KAJ8873656.1"/>
    </source>
</evidence>
<name>A0ABQ9GNQ4_9NEOP</name>
<sequence length="540" mass="59647">MRRKTPTLQRMTGEYSVFTRWSISHAAGLDSNQQRSGLATRTWRRPYVDKECPRCGSSQIFKVTAPAPPLTSRDSAERSSKSPRGIPKGPATIALTGCRLTSSFTTVAIVASSSGLCCPTFPLRLAVGRTTFQGLRRVGRTTFQDPHPSSCRPSPQPVPRHLAFTRLLLPAPLGEDQRSATRALWRENGAECSPKLCSRRFVPTLNCFSANTTVINDVEKRGSVKDDIATRIKCPIAPKRIAPNWCAVFSSHCLTLFLDDAKGHLIFAQVEVQSHADMPAVFLRLLAVCIKFICVACLSVAEGRRNPICWSNLSRRVLDVLRLYCNFLASFYASRSPPTKANRVQSPVGSPDFRKWESCRTMPLVGGSFFFSGISRSPPPHPFHSGFASYSLQSPSSALETSLFRAAQISSLLCLRTAPELRFVVVAVALRFLDLALVGCVLVRSRKRHSKGLPHTITIRTKNETQLSLATLYVNIISTSGGPRVSSLRIGFRYSSQAGSIIVRCDAMRRAILAVSQLSDDCRRRTPCEMVLVHFQTSRM</sequence>
<feature type="region of interest" description="Disordered" evidence="1">
    <location>
        <begin position="63"/>
        <end position="91"/>
    </location>
</feature>
<evidence type="ECO:0000256" key="1">
    <source>
        <dbReference type="SAM" id="MobiDB-lite"/>
    </source>
</evidence>
<protein>
    <submittedName>
        <fullName evidence="2">Uncharacterized protein</fullName>
    </submittedName>
</protein>
<comment type="caution">
    <text evidence="2">The sequence shown here is derived from an EMBL/GenBank/DDBJ whole genome shotgun (WGS) entry which is preliminary data.</text>
</comment>
<reference evidence="2 3" key="1">
    <citation type="submission" date="2023-02" db="EMBL/GenBank/DDBJ databases">
        <title>LHISI_Scaffold_Assembly.</title>
        <authorList>
            <person name="Stuart O.P."/>
            <person name="Cleave R."/>
            <person name="Magrath M.J.L."/>
            <person name="Mikheyev A.S."/>
        </authorList>
    </citation>
    <scope>NUCLEOTIDE SEQUENCE [LARGE SCALE GENOMIC DNA]</scope>
    <source>
        <strain evidence="2">Daus_M_001</strain>
        <tissue evidence="2">Leg muscle</tissue>
    </source>
</reference>
<dbReference type="EMBL" id="JARBHB010000010">
    <property type="protein sequence ID" value="KAJ8873656.1"/>
    <property type="molecule type" value="Genomic_DNA"/>
</dbReference>
<proteinExistence type="predicted"/>
<organism evidence="2 3">
    <name type="scientific">Dryococelus australis</name>
    <dbReference type="NCBI Taxonomy" id="614101"/>
    <lineage>
        <taxon>Eukaryota</taxon>
        <taxon>Metazoa</taxon>
        <taxon>Ecdysozoa</taxon>
        <taxon>Arthropoda</taxon>
        <taxon>Hexapoda</taxon>
        <taxon>Insecta</taxon>
        <taxon>Pterygota</taxon>
        <taxon>Neoptera</taxon>
        <taxon>Polyneoptera</taxon>
        <taxon>Phasmatodea</taxon>
        <taxon>Verophasmatodea</taxon>
        <taxon>Anareolatae</taxon>
        <taxon>Phasmatidae</taxon>
        <taxon>Eurycanthinae</taxon>
        <taxon>Dryococelus</taxon>
    </lineage>
</organism>
<gene>
    <name evidence="2" type="ORF">PR048_024481</name>
</gene>
<dbReference type="Proteomes" id="UP001159363">
    <property type="component" value="Chromosome 9"/>
</dbReference>
<evidence type="ECO:0000313" key="3">
    <source>
        <dbReference type="Proteomes" id="UP001159363"/>
    </source>
</evidence>
<keyword evidence="3" id="KW-1185">Reference proteome</keyword>